<keyword evidence="3" id="KW-1185">Reference proteome</keyword>
<proteinExistence type="predicted"/>
<accession>A0AAX6HS44</accession>
<dbReference type="AlphaFoldDB" id="A0AAX6HS44"/>
<feature type="transmembrane region" description="Helical" evidence="1">
    <location>
        <begin position="42"/>
        <end position="63"/>
    </location>
</feature>
<dbReference type="Proteomes" id="UP001140949">
    <property type="component" value="Unassembled WGS sequence"/>
</dbReference>
<feature type="transmembrane region" description="Helical" evidence="1">
    <location>
        <begin position="235"/>
        <end position="254"/>
    </location>
</feature>
<comment type="caution">
    <text evidence="2">The sequence shown here is derived from an EMBL/GenBank/DDBJ whole genome shotgun (WGS) entry which is preliminary data.</text>
</comment>
<dbReference type="PANTHER" id="PTHR33133">
    <property type="entry name" value="OS08G0107100 PROTEIN-RELATED"/>
    <property type="match status" value="1"/>
</dbReference>
<dbReference type="EMBL" id="JANAVB010007200">
    <property type="protein sequence ID" value="KAJ6843334.1"/>
    <property type="molecule type" value="Genomic_DNA"/>
</dbReference>
<feature type="transmembrane region" description="Helical" evidence="1">
    <location>
        <begin position="124"/>
        <end position="149"/>
    </location>
</feature>
<sequence length="301" mass="32840">MATSTPLPPPPPPSEPSSSWVYLLGGILHESHRVISSHTRHFLALSVLFLLPVSLLLLSFPHLSPSSSPSPPTPPQSLLRLSHPSSALSASLAAAAVVLLSLSASAAVSLSFRRSLFSLPVNLLPLLLSLPLPILRLLLTLLPFLLLFLSLSLLTPFSLPLLLLLPFFLLPFSLSFPIAVLEPSYFFSPLRRSLHLTRGMRLPSLCLLLFFIPASSFLVWAFGLHRSGPVAGWNVARTVFASAALTLLLLYWLTTNAALYVYCKAVHGELAEEVADEFLWEYVSLPSDPDKVPHVVSVVRH</sequence>
<name>A0AAX6HS44_IRIPA</name>
<keyword evidence="1" id="KW-0472">Membrane</keyword>
<evidence type="ECO:0000313" key="3">
    <source>
        <dbReference type="Proteomes" id="UP001140949"/>
    </source>
</evidence>
<reference evidence="2" key="1">
    <citation type="journal article" date="2023" name="GigaByte">
        <title>Genome assembly of the bearded iris, Iris pallida Lam.</title>
        <authorList>
            <person name="Bruccoleri R.E."/>
            <person name="Oakeley E.J."/>
            <person name="Faust A.M.E."/>
            <person name="Altorfer M."/>
            <person name="Dessus-Babus S."/>
            <person name="Burckhardt D."/>
            <person name="Oertli M."/>
            <person name="Naumann U."/>
            <person name="Petersen F."/>
            <person name="Wong J."/>
        </authorList>
    </citation>
    <scope>NUCLEOTIDE SEQUENCE</scope>
    <source>
        <strain evidence="2">GSM-AAB239-AS_SAM_17_03QT</strain>
    </source>
</reference>
<evidence type="ECO:0000256" key="1">
    <source>
        <dbReference type="SAM" id="Phobius"/>
    </source>
</evidence>
<gene>
    <name evidence="2" type="ORF">M6B38_297445</name>
</gene>
<evidence type="ECO:0000313" key="2">
    <source>
        <dbReference type="EMBL" id="KAJ6843334.1"/>
    </source>
</evidence>
<feature type="transmembrane region" description="Helical" evidence="1">
    <location>
        <begin position="202"/>
        <end position="223"/>
    </location>
</feature>
<organism evidence="2 3">
    <name type="scientific">Iris pallida</name>
    <name type="common">Sweet iris</name>
    <dbReference type="NCBI Taxonomy" id="29817"/>
    <lineage>
        <taxon>Eukaryota</taxon>
        <taxon>Viridiplantae</taxon>
        <taxon>Streptophyta</taxon>
        <taxon>Embryophyta</taxon>
        <taxon>Tracheophyta</taxon>
        <taxon>Spermatophyta</taxon>
        <taxon>Magnoliopsida</taxon>
        <taxon>Liliopsida</taxon>
        <taxon>Asparagales</taxon>
        <taxon>Iridaceae</taxon>
        <taxon>Iridoideae</taxon>
        <taxon>Irideae</taxon>
        <taxon>Iris</taxon>
    </lineage>
</organism>
<dbReference type="PANTHER" id="PTHR33133:SF7">
    <property type="entry name" value="F26K24.10 PROTEIN-RELATED"/>
    <property type="match status" value="1"/>
</dbReference>
<feature type="transmembrane region" description="Helical" evidence="1">
    <location>
        <begin position="87"/>
        <end position="112"/>
    </location>
</feature>
<protein>
    <submittedName>
        <fullName evidence="2">Basic proline-rich protein-like</fullName>
    </submittedName>
</protein>
<keyword evidence="1" id="KW-1133">Transmembrane helix</keyword>
<feature type="transmembrane region" description="Helical" evidence="1">
    <location>
        <begin position="161"/>
        <end position="181"/>
    </location>
</feature>
<reference evidence="2" key="2">
    <citation type="submission" date="2023-04" db="EMBL/GenBank/DDBJ databases">
        <authorList>
            <person name="Bruccoleri R.E."/>
            <person name="Oakeley E.J."/>
            <person name="Faust A.-M."/>
            <person name="Dessus-Babus S."/>
            <person name="Altorfer M."/>
            <person name="Burckhardt D."/>
            <person name="Oertli M."/>
            <person name="Naumann U."/>
            <person name="Petersen F."/>
            <person name="Wong J."/>
        </authorList>
    </citation>
    <scope>NUCLEOTIDE SEQUENCE</scope>
    <source>
        <strain evidence="2">GSM-AAB239-AS_SAM_17_03QT</strain>
        <tissue evidence="2">Leaf</tissue>
    </source>
</reference>
<keyword evidence="1" id="KW-0812">Transmembrane</keyword>